<keyword evidence="1" id="KW-1133">Transmembrane helix</keyword>
<dbReference type="EMBL" id="LWDP01000047">
    <property type="protein sequence ID" value="ORD93805.1"/>
    <property type="molecule type" value="Genomic_DNA"/>
</dbReference>
<reference evidence="2 3" key="1">
    <citation type="journal article" date="2017" name="Environ. Microbiol.">
        <title>Decay of the glycolytic pathway and adaptation to intranuclear parasitism within Enterocytozoonidae microsporidia.</title>
        <authorList>
            <person name="Wiredu Boakye D."/>
            <person name="Jaroenlak P."/>
            <person name="Prachumwat A."/>
            <person name="Williams T.A."/>
            <person name="Bateman K.S."/>
            <person name="Itsathitphaisarn O."/>
            <person name="Sritunyalucksana K."/>
            <person name="Paszkiewicz K.H."/>
            <person name="Moore K.A."/>
            <person name="Stentiford G.D."/>
            <person name="Williams B.A."/>
        </authorList>
    </citation>
    <scope>NUCLEOTIDE SEQUENCE [LARGE SCALE GENOMIC DNA]</scope>
    <source>
        <strain evidence="2 3">GB1</strain>
    </source>
</reference>
<dbReference type="Proteomes" id="UP000192639">
    <property type="component" value="Unassembled WGS sequence"/>
</dbReference>
<keyword evidence="1" id="KW-0472">Membrane</keyword>
<dbReference type="VEuPathDB" id="MicrosporidiaDB:ECANGB1_1532"/>
<dbReference type="OrthoDB" id="2188863at2759"/>
<keyword evidence="1" id="KW-0812">Transmembrane</keyword>
<proteinExistence type="predicted"/>
<sequence>MLTLFLTVVKLNYEAERFDHRVENVEHRSGHDIITGTIKEKKHSNDFDTNKFIMDALKPDDLSRRDLFLIYVYYDRNNFNCANCKYFRTFLTEIRMNMKFINFGSNVFLGSKFNSYIFPAFIIRSRDKSYRINRIQDGDDLVGMVNRIAADETELTNLVFSGHIVPFSSRMEIGSFCNTFICYMNVLIFWFIDLCYLCMYVVPDWFVNAILIGVIIYLIYSIVSMFVSKEVVKDDRSKSKQE</sequence>
<name>A0A1Y1S5W5_9MICR</name>
<evidence type="ECO:0000313" key="2">
    <source>
        <dbReference type="EMBL" id="ORD93805.1"/>
    </source>
</evidence>
<feature type="transmembrane region" description="Helical" evidence="1">
    <location>
        <begin position="180"/>
        <end position="202"/>
    </location>
</feature>
<feature type="transmembrane region" description="Helical" evidence="1">
    <location>
        <begin position="208"/>
        <end position="228"/>
    </location>
</feature>
<accession>A0A1Y1S5W5</accession>
<gene>
    <name evidence="2" type="ORF">ECANGB1_1532</name>
</gene>
<organism evidence="2 3">
    <name type="scientific">Enterospora canceri</name>
    <dbReference type="NCBI Taxonomy" id="1081671"/>
    <lineage>
        <taxon>Eukaryota</taxon>
        <taxon>Fungi</taxon>
        <taxon>Fungi incertae sedis</taxon>
        <taxon>Microsporidia</taxon>
        <taxon>Enterocytozoonidae</taxon>
        <taxon>Enterospora</taxon>
    </lineage>
</organism>
<dbReference type="AlphaFoldDB" id="A0A1Y1S5W5"/>
<evidence type="ECO:0000313" key="3">
    <source>
        <dbReference type="Proteomes" id="UP000192639"/>
    </source>
</evidence>
<keyword evidence="3" id="KW-1185">Reference proteome</keyword>
<protein>
    <recommendedName>
        <fullName evidence="4">Thioredoxin domain-containing protein</fullName>
    </recommendedName>
</protein>
<evidence type="ECO:0008006" key="4">
    <source>
        <dbReference type="Google" id="ProtNLM"/>
    </source>
</evidence>
<evidence type="ECO:0000256" key="1">
    <source>
        <dbReference type="SAM" id="Phobius"/>
    </source>
</evidence>
<comment type="caution">
    <text evidence="2">The sequence shown here is derived from an EMBL/GenBank/DDBJ whole genome shotgun (WGS) entry which is preliminary data.</text>
</comment>